<evidence type="ECO:0000256" key="3">
    <source>
        <dbReference type="ARBA" id="ARBA00023274"/>
    </source>
</evidence>
<accession>A0A9Q0S700</accession>
<comment type="similarity">
    <text evidence="1">Belongs to the eukaryotic ribosomal protein eS21 family.</text>
</comment>
<protein>
    <submittedName>
        <fullName evidence="4">40S ribosomal protein S21</fullName>
    </submittedName>
</protein>
<dbReference type="Gene3D" id="3.30.1230.20">
    <property type="match status" value="1"/>
</dbReference>
<evidence type="ECO:0000256" key="2">
    <source>
        <dbReference type="ARBA" id="ARBA00022980"/>
    </source>
</evidence>
<evidence type="ECO:0000313" key="4">
    <source>
        <dbReference type="EMBL" id="KAJ6646373.1"/>
    </source>
</evidence>
<dbReference type="InterPro" id="IPR038579">
    <property type="entry name" value="Ribosomal_eS21_sf"/>
</dbReference>
<dbReference type="GO" id="GO:1990904">
    <property type="term" value="C:ribonucleoprotein complex"/>
    <property type="evidence" value="ECO:0007669"/>
    <property type="project" value="UniProtKB-KW"/>
</dbReference>
<evidence type="ECO:0000256" key="1">
    <source>
        <dbReference type="ARBA" id="ARBA00010228"/>
    </source>
</evidence>
<comment type="caution">
    <text evidence="4">The sequence shown here is derived from an EMBL/GenBank/DDBJ whole genome shotgun (WGS) entry which is preliminary data.</text>
</comment>
<keyword evidence="3" id="KW-0687">Ribonucleoprotein</keyword>
<sequence length="38" mass="4171">MTNTSKTYAICGAIRMMGESDDCIARLAKKDGILSKNY</sequence>
<proteinExistence type="inferred from homology"/>
<gene>
    <name evidence="4" type="primary">RpS21</name>
    <name evidence="4" type="ORF">Bhyg_01584</name>
</gene>
<evidence type="ECO:0000313" key="5">
    <source>
        <dbReference type="Proteomes" id="UP001151699"/>
    </source>
</evidence>
<dbReference type="Proteomes" id="UP001151699">
    <property type="component" value="Chromosome A"/>
</dbReference>
<dbReference type="Pfam" id="PF01249">
    <property type="entry name" value="Ribosomal_S21e"/>
    <property type="match status" value="1"/>
</dbReference>
<dbReference type="GO" id="GO:0003735">
    <property type="term" value="F:structural constituent of ribosome"/>
    <property type="evidence" value="ECO:0007669"/>
    <property type="project" value="InterPro"/>
</dbReference>
<dbReference type="GO" id="GO:0006412">
    <property type="term" value="P:translation"/>
    <property type="evidence" value="ECO:0007669"/>
    <property type="project" value="InterPro"/>
</dbReference>
<dbReference type="InterPro" id="IPR001931">
    <property type="entry name" value="Ribosomal_eS21"/>
</dbReference>
<dbReference type="EMBL" id="WJQU01000001">
    <property type="protein sequence ID" value="KAJ6646373.1"/>
    <property type="molecule type" value="Genomic_DNA"/>
</dbReference>
<dbReference type="AlphaFoldDB" id="A0A9Q0S700"/>
<name>A0A9Q0S700_9DIPT</name>
<organism evidence="4 5">
    <name type="scientific">Pseudolycoriella hygida</name>
    <dbReference type="NCBI Taxonomy" id="35572"/>
    <lineage>
        <taxon>Eukaryota</taxon>
        <taxon>Metazoa</taxon>
        <taxon>Ecdysozoa</taxon>
        <taxon>Arthropoda</taxon>
        <taxon>Hexapoda</taxon>
        <taxon>Insecta</taxon>
        <taxon>Pterygota</taxon>
        <taxon>Neoptera</taxon>
        <taxon>Endopterygota</taxon>
        <taxon>Diptera</taxon>
        <taxon>Nematocera</taxon>
        <taxon>Sciaroidea</taxon>
        <taxon>Sciaridae</taxon>
        <taxon>Pseudolycoriella</taxon>
    </lineage>
</organism>
<keyword evidence="2 4" id="KW-0689">Ribosomal protein</keyword>
<dbReference type="GO" id="GO:0005840">
    <property type="term" value="C:ribosome"/>
    <property type="evidence" value="ECO:0007669"/>
    <property type="project" value="UniProtKB-KW"/>
</dbReference>
<dbReference type="OrthoDB" id="278325at2759"/>
<reference evidence="4" key="1">
    <citation type="submission" date="2022-07" db="EMBL/GenBank/DDBJ databases">
        <authorList>
            <person name="Trinca V."/>
            <person name="Uliana J.V.C."/>
            <person name="Torres T.T."/>
            <person name="Ward R.J."/>
            <person name="Monesi N."/>
        </authorList>
    </citation>
    <scope>NUCLEOTIDE SEQUENCE</scope>
    <source>
        <strain evidence="4">HSMRA1968</strain>
        <tissue evidence="4">Whole embryos</tissue>
    </source>
</reference>
<keyword evidence="5" id="KW-1185">Reference proteome</keyword>